<dbReference type="AlphaFoldDB" id="A0A0L0NVQ0"/>
<gene>
    <name evidence="1" type="ORF">QG37_05143</name>
</gene>
<dbReference type="VEuPathDB" id="FungiDB:QG37_05143"/>
<proteinExistence type="predicted"/>
<accession>A0A0L0NVQ0</accession>
<organism evidence="1 2">
    <name type="scientific">Candidozyma auris</name>
    <name type="common">Yeast</name>
    <name type="synonym">Candida auris</name>
    <dbReference type="NCBI Taxonomy" id="498019"/>
    <lineage>
        <taxon>Eukaryota</taxon>
        <taxon>Fungi</taxon>
        <taxon>Dikarya</taxon>
        <taxon>Ascomycota</taxon>
        <taxon>Saccharomycotina</taxon>
        <taxon>Pichiomycetes</taxon>
        <taxon>Metschnikowiaceae</taxon>
        <taxon>Candidozyma</taxon>
    </lineage>
</organism>
<comment type="caution">
    <text evidence="1">The sequence shown here is derived from an EMBL/GenBank/DDBJ whole genome shotgun (WGS) entry which is preliminary data.</text>
</comment>
<sequence>MILSILLQKPRRRKFTQKKAMVVYKSYLVHYNFATTLAANEMESQPARTKVKHLFMLVYFNCCFA</sequence>
<evidence type="ECO:0000313" key="1">
    <source>
        <dbReference type="EMBL" id="KND98069.1"/>
    </source>
</evidence>
<evidence type="ECO:0000313" key="2">
    <source>
        <dbReference type="Proteomes" id="UP000037122"/>
    </source>
</evidence>
<name>A0A0L0NVQ0_CANAR</name>
<protein>
    <submittedName>
        <fullName evidence="1">Uncharacterized protein</fullName>
    </submittedName>
</protein>
<reference evidence="2" key="1">
    <citation type="journal article" date="2015" name="BMC Genomics">
        <title>Draft genome of a commonly misdiagnosed multidrug resistant pathogen Candida auris.</title>
        <authorList>
            <person name="Chatterjee S."/>
            <person name="Alampalli S.V."/>
            <person name="Nageshan R.K."/>
            <person name="Chettiar S.T."/>
            <person name="Joshi S."/>
            <person name="Tatu U.S."/>
        </authorList>
    </citation>
    <scope>NUCLEOTIDE SEQUENCE [LARGE SCALE GENOMIC DNA]</scope>
    <source>
        <strain evidence="2">6684</strain>
    </source>
</reference>
<dbReference type="Proteomes" id="UP000037122">
    <property type="component" value="Unassembled WGS sequence"/>
</dbReference>
<dbReference type="EMBL" id="LGST01000036">
    <property type="protein sequence ID" value="KND98069.1"/>
    <property type="molecule type" value="Genomic_DNA"/>
</dbReference>